<reference evidence="1" key="1">
    <citation type="submission" date="2020-10" db="EMBL/GenBank/DDBJ databases">
        <authorList>
            <person name="Gilroy R."/>
        </authorList>
    </citation>
    <scope>NUCLEOTIDE SEQUENCE</scope>
    <source>
        <strain evidence="1">CHK188-20938</strain>
    </source>
</reference>
<dbReference type="Pfam" id="PF18937">
    <property type="entry name" value="DUF5685"/>
    <property type="match status" value="1"/>
</dbReference>
<dbReference type="AlphaFoldDB" id="A0A9D1P3F0"/>
<evidence type="ECO:0000313" key="2">
    <source>
        <dbReference type="Proteomes" id="UP000824169"/>
    </source>
</evidence>
<evidence type="ECO:0000313" key="1">
    <source>
        <dbReference type="EMBL" id="HIV24964.1"/>
    </source>
</evidence>
<accession>A0A9D1P3F0</accession>
<organism evidence="1 2">
    <name type="scientific">Candidatus Scatomonas pullistercoris</name>
    <dbReference type="NCBI Taxonomy" id="2840920"/>
    <lineage>
        <taxon>Bacteria</taxon>
        <taxon>Bacillati</taxon>
        <taxon>Bacillota</taxon>
        <taxon>Clostridia</taxon>
        <taxon>Lachnospirales</taxon>
        <taxon>Lachnospiraceae</taxon>
        <taxon>Lachnospiraceae incertae sedis</taxon>
        <taxon>Candidatus Scatomonas</taxon>
    </lineage>
</organism>
<proteinExistence type="predicted"/>
<dbReference type="InterPro" id="IPR043740">
    <property type="entry name" value="DUF5685"/>
</dbReference>
<dbReference type="EMBL" id="DVOO01000011">
    <property type="protein sequence ID" value="HIV24964.1"/>
    <property type="molecule type" value="Genomic_DNA"/>
</dbReference>
<gene>
    <name evidence="1" type="ORF">IAB71_04125</name>
</gene>
<sequence length="287" mass="33639">MFGYITIDREELKGKDFDRYHAYYCGICRDLKERYGERARMTLTYDMTFLAVLLSGLYESRSRQEEHFCILHPTARKTCIRSACTRYAADMNILLVYHNLMDDWLDEKKHMSYRGARLLRGAYLKAAAAYPRQVRAIRRYLKDLHRVEEANSRDIDLASGLTGRLMREIFTPREDEWSRELGQVGFYLGKFIFLMDAYEDLPKDRKNGTYNPFLKLAEEADYEEKASGILTMMAAAAARNFERLPILENVDILRNILYSGIWTKYRLLRGERSGQSADGQSKHEENR</sequence>
<reference evidence="1" key="2">
    <citation type="journal article" date="2021" name="PeerJ">
        <title>Extensive microbial diversity within the chicken gut microbiome revealed by metagenomics and culture.</title>
        <authorList>
            <person name="Gilroy R."/>
            <person name="Ravi A."/>
            <person name="Getino M."/>
            <person name="Pursley I."/>
            <person name="Horton D.L."/>
            <person name="Alikhan N.F."/>
            <person name="Baker D."/>
            <person name="Gharbi K."/>
            <person name="Hall N."/>
            <person name="Watson M."/>
            <person name="Adriaenssens E.M."/>
            <person name="Foster-Nyarko E."/>
            <person name="Jarju S."/>
            <person name="Secka A."/>
            <person name="Antonio M."/>
            <person name="Oren A."/>
            <person name="Chaudhuri R.R."/>
            <person name="La Ragione R."/>
            <person name="Hildebrand F."/>
            <person name="Pallen M.J."/>
        </authorList>
    </citation>
    <scope>NUCLEOTIDE SEQUENCE</scope>
    <source>
        <strain evidence="1">CHK188-20938</strain>
    </source>
</reference>
<comment type="caution">
    <text evidence="1">The sequence shown here is derived from an EMBL/GenBank/DDBJ whole genome shotgun (WGS) entry which is preliminary data.</text>
</comment>
<protein>
    <submittedName>
        <fullName evidence="1">Uncharacterized protein</fullName>
    </submittedName>
</protein>
<dbReference type="Proteomes" id="UP000824169">
    <property type="component" value="Unassembled WGS sequence"/>
</dbReference>
<name>A0A9D1P3F0_9FIRM</name>